<dbReference type="eggNOG" id="ENOG5032URU">
    <property type="taxonomic scope" value="Bacteria"/>
</dbReference>
<gene>
    <name evidence="2" type="ORF">ROSEINA2194_03318</name>
</gene>
<feature type="domain" description="DUF6471" evidence="1">
    <location>
        <begin position="22"/>
        <end position="80"/>
    </location>
</feature>
<protein>
    <recommendedName>
        <fullName evidence="1">DUF6471 domain-containing protein</fullName>
    </recommendedName>
</protein>
<proteinExistence type="predicted"/>
<reference evidence="2 3" key="1">
    <citation type="submission" date="2009-02" db="EMBL/GenBank/DDBJ databases">
        <authorList>
            <person name="Fulton L."/>
            <person name="Clifton S."/>
            <person name="Fulton B."/>
            <person name="Xu J."/>
            <person name="Minx P."/>
            <person name="Pepin K.H."/>
            <person name="Johnson M."/>
            <person name="Bhonagiri V."/>
            <person name="Nash W.E."/>
            <person name="Mardis E.R."/>
            <person name="Wilson R.K."/>
        </authorList>
    </citation>
    <scope>NUCLEOTIDE SEQUENCE [LARGE SCALE GENOMIC DNA]</scope>
    <source>
        <strain evidence="2 3">DSM 16841</strain>
    </source>
</reference>
<dbReference type="Proteomes" id="UP000003561">
    <property type="component" value="Unassembled WGS sequence"/>
</dbReference>
<reference evidence="2 3" key="2">
    <citation type="submission" date="2009-03" db="EMBL/GenBank/DDBJ databases">
        <title>Draft genome sequence of Roseburia inulinivorans (DSM 16841).</title>
        <authorList>
            <person name="Sudarsanam P."/>
            <person name="Ley R."/>
            <person name="Guruge J."/>
            <person name="Turnbaugh P.J."/>
            <person name="Mahowald M."/>
            <person name="Liep D."/>
            <person name="Gordon J."/>
        </authorList>
    </citation>
    <scope>NUCLEOTIDE SEQUENCE [LARGE SCALE GENOMIC DNA]</scope>
    <source>
        <strain evidence="2 3">DSM 16841</strain>
    </source>
</reference>
<accession>C0FX38</accession>
<evidence type="ECO:0000313" key="2">
    <source>
        <dbReference type="EMBL" id="EEG92885.1"/>
    </source>
</evidence>
<dbReference type="InterPro" id="IPR045526">
    <property type="entry name" value="DUF6471"/>
</dbReference>
<sequence length="89" mass="10338">MPEGVPASLFYQVNLGGFLMMTVRNEIKAQIVRAGYTMQELVDRLHEEYGWSDSVSNLSAKLQRESIRYKEVVELADVLGYDLIWQKRR</sequence>
<evidence type="ECO:0000259" key="1">
    <source>
        <dbReference type="Pfam" id="PF20075"/>
    </source>
</evidence>
<organism evidence="2 3">
    <name type="scientific">Roseburia inulinivorans DSM 16841</name>
    <dbReference type="NCBI Taxonomy" id="622312"/>
    <lineage>
        <taxon>Bacteria</taxon>
        <taxon>Bacillati</taxon>
        <taxon>Bacillota</taxon>
        <taxon>Clostridia</taxon>
        <taxon>Lachnospirales</taxon>
        <taxon>Lachnospiraceae</taxon>
        <taxon>Roseburia</taxon>
    </lineage>
</organism>
<name>C0FX38_9FIRM</name>
<comment type="caution">
    <text evidence="2">The sequence shown here is derived from an EMBL/GenBank/DDBJ whole genome shotgun (WGS) entry which is preliminary data.</text>
</comment>
<dbReference type="AlphaFoldDB" id="C0FX38"/>
<dbReference type="EMBL" id="ACFY01000140">
    <property type="protein sequence ID" value="EEG92885.1"/>
    <property type="molecule type" value="Genomic_DNA"/>
</dbReference>
<evidence type="ECO:0000313" key="3">
    <source>
        <dbReference type="Proteomes" id="UP000003561"/>
    </source>
</evidence>
<dbReference type="Pfam" id="PF20075">
    <property type="entry name" value="DUF6471"/>
    <property type="match status" value="1"/>
</dbReference>